<dbReference type="PANTHER" id="PTHR43662:SF3">
    <property type="entry name" value="DOMAIN PROTEIN, PUTATIVE (AFU_ORTHOLOGUE AFUA_6G11970)-RELATED"/>
    <property type="match status" value="1"/>
</dbReference>
<proteinExistence type="predicted"/>
<feature type="region of interest" description="Disordered" evidence="1">
    <location>
        <begin position="367"/>
        <end position="388"/>
    </location>
</feature>
<dbReference type="GeneID" id="85318197"/>
<sequence length="494" mass="53021">MKYFHLLTSLAGGGTSFLLQAQHIAQERFDPIVQPGVVSGHLHTVIGASTFSQSFSPNIQANANCSSIIVQENKSNYWMPSLLARLSNGSFSSVPLKETRVYYLNNHAPGTHVTAFPRGFRMLVGNPGATSADPAGKIKYRCQDGFASGREFLQDHLPYFDCGDFLRASVSFPDCWDGKNLNSTDNKSHVAYRYGGNLTCPESHPVSMMQIDLEMGYATKGFKWDQLMLSTGDQAGYGLHADYLSFWEGDLLQAALNDSSCQNRQNIFGDGAQCATLVPHRNDNAMYSCRLETAIPQEETGVAAPIPTLPGCNLPYNSTANQAKPTCSSTPPTPAIGLASGFVNFSWQRATAGTRLVMIAIYNGFKSNSSPPSSPSSPAKTLAATPGSTFNGPTAPWASLGCYTDHTDRGLQAQVKLASGLSLTGSLCQGLCNQNGYIYAGTEYGTQCWCGNSVRTTSTKASEASCNMPCPGKTSEKCGAAWFMNLYSKNSATT</sequence>
<dbReference type="InterPro" id="IPR018535">
    <property type="entry name" value="DUF1996"/>
</dbReference>
<dbReference type="RefSeq" id="XP_060293149.1">
    <property type="nucleotide sequence ID" value="XM_060434927.1"/>
</dbReference>
<keyword evidence="4" id="KW-1185">Reference proteome</keyword>
<feature type="domain" description="WSC" evidence="2">
    <location>
        <begin position="396"/>
        <end position="490"/>
    </location>
</feature>
<evidence type="ECO:0000313" key="3">
    <source>
        <dbReference type="EMBL" id="KAK0709845.1"/>
    </source>
</evidence>
<gene>
    <name evidence="3" type="ORF">B0T26DRAFT_426779</name>
</gene>
<dbReference type="PROSITE" id="PS51212">
    <property type="entry name" value="WSC"/>
    <property type="match status" value="1"/>
</dbReference>
<dbReference type="EMBL" id="JAUIRO010000006">
    <property type="protein sequence ID" value="KAK0709845.1"/>
    <property type="molecule type" value="Genomic_DNA"/>
</dbReference>
<dbReference type="Pfam" id="PF01822">
    <property type="entry name" value="WSC"/>
    <property type="match status" value="1"/>
</dbReference>
<dbReference type="AlphaFoldDB" id="A0AA40A604"/>
<comment type="caution">
    <text evidence="3">The sequence shown here is derived from an EMBL/GenBank/DDBJ whole genome shotgun (WGS) entry which is preliminary data.</text>
</comment>
<dbReference type="InterPro" id="IPR002889">
    <property type="entry name" value="WSC_carb-bd"/>
</dbReference>
<accession>A0AA40A604</accession>
<dbReference type="SMART" id="SM00321">
    <property type="entry name" value="WSC"/>
    <property type="match status" value="1"/>
</dbReference>
<name>A0AA40A604_9PEZI</name>
<protein>
    <recommendedName>
        <fullName evidence="2">WSC domain-containing protein</fullName>
    </recommendedName>
</protein>
<dbReference type="PANTHER" id="PTHR43662">
    <property type="match status" value="1"/>
</dbReference>
<dbReference type="Pfam" id="PF09362">
    <property type="entry name" value="DUF1996"/>
    <property type="match status" value="1"/>
</dbReference>
<evidence type="ECO:0000256" key="1">
    <source>
        <dbReference type="SAM" id="MobiDB-lite"/>
    </source>
</evidence>
<organism evidence="3 4">
    <name type="scientific">Lasiosphaeria miniovina</name>
    <dbReference type="NCBI Taxonomy" id="1954250"/>
    <lineage>
        <taxon>Eukaryota</taxon>
        <taxon>Fungi</taxon>
        <taxon>Dikarya</taxon>
        <taxon>Ascomycota</taxon>
        <taxon>Pezizomycotina</taxon>
        <taxon>Sordariomycetes</taxon>
        <taxon>Sordariomycetidae</taxon>
        <taxon>Sordariales</taxon>
        <taxon>Lasiosphaeriaceae</taxon>
        <taxon>Lasiosphaeria</taxon>
    </lineage>
</organism>
<reference evidence="3" key="1">
    <citation type="submission" date="2023-06" db="EMBL/GenBank/DDBJ databases">
        <title>Genome-scale phylogeny and comparative genomics of the fungal order Sordariales.</title>
        <authorList>
            <consortium name="Lawrence Berkeley National Laboratory"/>
            <person name="Hensen N."/>
            <person name="Bonometti L."/>
            <person name="Westerberg I."/>
            <person name="Brannstrom I.O."/>
            <person name="Guillou S."/>
            <person name="Cros-Aarteil S."/>
            <person name="Calhoun S."/>
            <person name="Haridas S."/>
            <person name="Kuo A."/>
            <person name="Mondo S."/>
            <person name="Pangilinan J."/>
            <person name="Riley R."/>
            <person name="LaButti K."/>
            <person name="Andreopoulos B."/>
            <person name="Lipzen A."/>
            <person name="Chen C."/>
            <person name="Yanf M."/>
            <person name="Daum C."/>
            <person name="Ng V."/>
            <person name="Clum A."/>
            <person name="Steindorff A."/>
            <person name="Ohm R."/>
            <person name="Martin F."/>
            <person name="Silar P."/>
            <person name="Natvig D."/>
            <person name="Lalanne C."/>
            <person name="Gautier V."/>
            <person name="Ament-velasquez S.L."/>
            <person name="Kruys A."/>
            <person name="Hutchinson M.I."/>
            <person name="Powell A.J."/>
            <person name="Barry K."/>
            <person name="Miller A.N."/>
            <person name="Grigoriev I.V."/>
            <person name="Debuchy R."/>
            <person name="Gladieux P."/>
            <person name="Thoren M.H."/>
            <person name="Johannesson H."/>
        </authorList>
    </citation>
    <scope>NUCLEOTIDE SEQUENCE</scope>
    <source>
        <strain evidence="3">SMH2392-1A</strain>
    </source>
</reference>
<dbReference type="Proteomes" id="UP001172101">
    <property type="component" value="Unassembled WGS sequence"/>
</dbReference>
<evidence type="ECO:0000313" key="4">
    <source>
        <dbReference type="Proteomes" id="UP001172101"/>
    </source>
</evidence>
<evidence type="ECO:0000259" key="2">
    <source>
        <dbReference type="PROSITE" id="PS51212"/>
    </source>
</evidence>